<dbReference type="GeneTree" id="ENSGT00940000164566"/>
<dbReference type="GO" id="GO:0051082">
    <property type="term" value="F:unfolded protein binding"/>
    <property type="evidence" value="ECO:0007669"/>
    <property type="project" value="InterPro"/>
</dbReference>
<dbReference type="Proteomes" id="UP000694402">
    <property type="component" value="Unassembled WGS sequence"/>
</dbReference>
<evidence type="ECO:0000313" key="4">
    <source>
        <dbReference type="Proteomes" id="UP000694402"/>
    </source>
</evidence>
<dbReference type="InterPro" id="IPR018253">
    <property type="entry name" value="DnaJ_domain_CS"/>
</dbReference>
<dbReference type="InterPro" id="IPR008971">
    <property type="entry name" value="HSP40/DnaJ_pept-bd"/>
</dbReference>
<dbReference type="Gene3D" id="1.10.287.110">
    <property type="entry name" value="DnaJ domain"/>
    <property type="match status" value="1"/>
</dbReference>
<dbReference type="SUPFAM" id="SSF49493">
    <property type="entry name" value="HSP40/DnaJ peptide-binding domain"/>
    <property type="match status" value="2"/>
</dbReference>
<keyword evidence="1" id="KW-0143">Chaperone</keyword>
<dbReference type="Gene3D" id="2.60.260.20">
    <property type="entry name" value="Urease metallochaperone UreE, N-terminal domain"/>
    <property type="match status" value="2"/>
</dbReference>
<dbReference type="PROSITE" id="PS00636">
    <property type="entry name" value="DNAJ_1"/>
    <property type="match status" value="1"/>
</dbReference>
<gene>
    <name evidence="3" type="primary">LOC112232037</name>
</gene>
<dbReference type="InterPro" id="IPR001623">
    <property type="entry name" value="DnaJ_domain"/>
</dbReference>
<sequence>MVKMGKDYYNVLGIQKGATEDEIKKAYRKQALRYHPDKNKSPKAEDKFKEIAEAYDVLSDPKKKDIYDRFGEEGLKGGGPPGGGGVPGGPSFSYSFQGDPHAIFAEFFGGRSPFDQFFTRNGGGPDGDNMDTDDPFARFGMGGGGMGGFPRSFSTGMGGGGMGGQMVEKHQDPPVLHDLRVTLEEVLSGCTKRMKISHKRLNADRRTLRMEDKILEVEIKKGWKEGTKVTFPKEGDETPTNIPADVVFVVKDKPHPVFRRDGSDIVYPAKVSLREALCGCTVIAPTLDGRTVTVTTGDVVRPGMKRRITGEGLPLPKRPDRRGDLLVEYEVAFPERLSQNAKETIAQTILSVESPSFVGTHQVTYCARPTFVTVSLVL</sequence>
<feature type="domain" description="J" evidence="2">
    <location>
        <begin position="7"/>
        <end position="71"/>
    </location>
</feature>
<dbReference type="GO" id="GO:0003714">
    <property type="term" value="F:transcription corepressor activity"/>
    <property type="evidence" value="ECO:0007669"/>
    <property type="project" value="TreeGrafter"/>
</dbReference>
<dbReference type="AlphaFoldDB" id="A0A8C8F0I5"/>
<evidence type="ECO:0000313" key="3">
    <source>
        <dbReference type="Ensembl" id="ENSOTSP00005027627.2"/>
    </source>
</evidence>
<dbReference type="GO" id="GO:0030544">
    <property type="term" value="F:Hsp70 protein binding"/>
    <property type="evidence" value="ECO:0007669"/>
    <property type="project" value="TreeGrafter"/>
</dbReference>
<dbReference type="PANTHER" id="PTHR24078">
    <property type="entry name" value="DNAJ HOMOLOG SUBFAMILY C MEMBER"/>
    <property type="match status" value="1"/>
</dbReference>
<dbReference type="PANTHER" id="PTHR24078:SF568">
    <property type="entry name" value="DNAJ HOMOLOG SUBFAMILY B MEMBER 1"/>
    <property type="match status" value="1"/>
</dbReference>
<organism evidence="3 4">
    <name type="scientific">Oncorhynchus tshawytscha</name>
    <name type="common">Chinook salmon</name>
    <name type="synonym">Salmo tshawytscha</name>
    <dbReference type="NCBI Taxonomy" id="74940"/>
    <lineage>
        <taxon>Eukaryota</taxon>
        <taxon>Metazoa</taxon>
        <taxon>Chordata</taxon>
        <taxon>Craniata</taxon>
        <taxon>Vertebrata</taxon>
        <taxon>Euteleostomi</taxon>
        <taxon>Actinopterygii</taxon>
        <taxon>Neopterygii</taxon>
        <taxon>Teleostei</taxon>
        <taxon>Protacanthopterygii</taxon>
        <taxon>Salmoniformes</taxon>
        <taxon>Salmonidae</taxon>
        <taxon>Salmoninae</taxon>
        <taxon>Oncorhynchus</taxon>
    </lineage>
</organism>
<dbReference type="Pfam" id="PF00226">
    <property type="entry name" value="DnaJ"/>
    <property type="match status" value="1"/>
</dbReference>
<evidence type="ECO:0000256" key="1">
    <source>
        <dbReference type="ARBA" id="ARBA00023186"/>
    </source>
</evidence>
<dbReference type="Pfam" id="PF01556">
    <property type="entry name" value="DnaJ_C"/>
    <property type="match status" value="1"/>
</dbReference>
<protein>
    <recommendedName>
        <fullName evidence="2">J domain-containing protein</fullName>
    </recommendedName>
</protein>
<evidence type="ECO:0000259" key="2">
    <source>
        <dbReference type="PROSITE" id="PS50076"/>
    </source>
</evidence>
<dbReference type="FunFam" id="2.60.260.20:FF:000002">
    <property type="entry name" value="Dnaj homolog subfamily b member"/>
    <property type="match status" value="1"/>
</dbReference>
<dbReference type="GO" id="GO:0000122">
    <property type="term" value="P:negative regulation of transcription by RNA polymerase II"/>
    <property type="evidence" value="ECO:0007669"/>
    <property type="project" value="TreeGrafter"/>
</dbReference>
<proteinExistence type="predicted"/>
<dbReference type="InterPro" id="IPR002939">
    <property type="entry name" value="DnaJ_C"/>
</dbReference>
<dbReference type="InterPro" id="IPR051339">
    <property type="entry name" value="DnaJ_subfamily_B"/>
</dbReference>
<dbReference type="PROSITE" id="PS50076">
    <property type="entry name" value="DNAJ_2"/>
    <property type="match status" value="1"/>
</dbReference>
<dbReference type="Ensembl" id="ENSOTST00005029834.2">
    <property type="protein sequence ID" value="ENSOTSP00005027627.2"/>
    <property type="gene ID" value="ENSOTSG00005012976.2"/>
</dbReference>
<dbReference type="GO" id="GO:0006457">
    <property type="term" value="P:protein folding"/>
    <property type="evidence" value="ECO:0007669"/>
    <property type="project" value="InterPro"/>
</dbReference>
<dbReference type="PRINTS" id="PR00625">
    <property type="entry name" value="JDOMAIN"/>
</dbReference>
<dbReference type="SUPFAM" id="SSF46565">
    <property type="entry name" value="Chaperone J-domain"/>
    <property type="match status" value="1"/>
</dbReference>
<keyword evidence="4" id="KW-1185">Reference proteome</keyword>
<name>A0A8C8F0I5_ONCTS</name>
<dbReference type="CDD" id="cd10747">
    <property type="entry name" value="DnaJ_C"/>
    <property type="match status" value="1"/>
</dbReference>
<dbReference type="CDD" id="cd06257">
    <property type="entry name" value="DnaJ"/>
    <property type="match status" value="1"/>
</dbReference>
<dbReference type="SMART" id="SM00271">
    <property type="entry name" value="DnaJ"/>
    <property type="match status" value="1"/>
</dbReference>
<accession>A0A8C8F0I5</accession>
<dbReference type="GO" id="GO:0005829">
    <property type="term" value="C:cytosol"/>
    <property type="evidence" value="ECO:0007669"/>
    <property type="project" value="TreeGrafter"/>
</dbReference>
<reference evidence="3" key="1">
    <citation type="submission" date="2025-08" db="UniProtKB">
        <authorList>
            <consortium name="Ensembl"/>
        </authorList>
    </citation>
    <scope>IDENTIFICATION</scope>
</reference>
<dbReference type="InterPro" id="IPR036869">
    <property type="entry name" value="J_dom_sf"/>
</dbReference>
<dbReference type="FunFam" id="1.10.287.110:FF:000005">
    <property type="entry name" value="DnaJ (Hsp40) homolog, subfamily B, member 4"/>
    <property type="match status" value="1"/>
</dbReference>
<reference evidence="3" key="2">
    <citation type="submission" date="2025-09" db="UniProtKB">
        <authorList>
            <consortium name="Ensembl"/>
        </authorList>
    </citation>
    <scope>IDENTIFICATION</scope>
</reference>
<dbReference type="FunFam" id="2.60.260.20:FF:000007">
    <property type="entry name" value="dnaJ homolog subfamily B member 5"/>
    <property type="match status" value="1"/>
</dbReference>